<dbReference type="SUPFAM" id="SSF89009">
    <property type="entry name" value="GAT-like domain"/>
    <property type="match status" value="1"/>
</dbReference>
<dbReference type="GO" id="GO:0048268">
    <property type="term" value="P:clathrin coat assembly"/>
    <property type="evidence" value="ECO:0007669"/>
    <property type="project" value="InterPro"/>
</dbReference>
<comment type="subcellular location">
    <subcellularLocation>
        <location evidence="1">Cytoplasmic vesicle</location>
        <location evidence="1">Clathrin-coated vesicle</location>
    </subcellularLocation>
    <subcellularLocation>
        <location evidence="2">Golgi apparatus</location>
    </subcellularLocation>
    <subcellularLocation>
        <location evidence="3">Membrane</location>
        <location evidence="3">Clathrin-coated pit</location>
    </subcellularLocation>
</comment>
<evidence type="ECO:0000313" key="11">
    <source>
        <dbReference type="EMBL" id="KAF5749627.1"/>
    </source>
</evidence>
<dbReference type="GO" id="GO:0072583">
    <property type="term" value="P:clathrin-dependent endocytosis"/>
    <property type="evidence" value="ECO:0007669"/>
    <property type="project" value="InterPro"/>
</dbReference>
<evidence type="ECO:0000259" key="10">
    <source>
        <dbReference type="PROSITE" id="PS50942"/>
    </source>
</evidence>
<dbReference type="EMBL" id="JAAARO010000004">
    <property type="protein sequence ID" value="KAF5749627.1"/>
    <property type="molecule type" value="Genomic_DNA"/>
</dbReference>
<keyword evidence="5" id="KW-0333">Golgi apparatus</keyword>
<keyword evidence="8" id="KW-0968">Cytoplasmic vesicle</keyword>
<dbReference type="InParanoid" id="A0A7J7DTI5"/>
<dbReference type="GO" id="GO:0005545">
    <property type="term" value="F:1-phosphatidylinositol binding"/>
    <property type="evidence" value="ECO:0007669"/>
    <property type="project" value="InterPro"/>
</dbReference>
<gene>
    <name evidence="11" type="ORF">HS088_TW04G01597</name>
</gene>
<evidence type="ECO:0000313" key="12">
    <source>
        <dbReference type="Proteomes" id="UP000593562"/>
    </source>
</evidence>
<dbReference type="GO" id="GO:0006900">
    <property type="term" value="P:vesicle budding from membrane"/>
    <property type="evidence" value="ECO:0007669"/>
    <property type="project" value="TreeGrafter"/>
</dbReference>
<dbReference type="InterPro" id="IPR048050">
    <property type="entry name" value="ANTH_N_plant"/>
</dbReference>
<protein>
    <submittedName>
        <fullName evidence="11">Epsin N-terminal domain-containing protein / clathrin assembly protein-related</fullName>
    </submittedName>
</protein>
<feature type="compositionally biased region" description="Basic and acidic residues" evidence="9">
    <location>
        <begin position="205"/>
        <end position="216"/>
    </location>
</feature>
<dbReference type="PROSITE" id="PS50942">
    <property type="entry name" value="ENTH"/>
    <property type="match status" value="1"/>
</dbReference>
<accession>A0A7J7DTI5</accession>
<dbReference type="Gene3D" id="1.25.40.90">
    <property type="match status" value="1"/>
</dbReference>
<keyword evidence="7" id="KW-0168">Coated pit</keyword>
<evidence type="ECO:0000256" key="6">
    <source>
        <dbReference type="ARBA" id="ARBA00023136"/>
    </source>
</evidence>
<evidence type="ECO:0000256" key="5">
    <source>
        <dbReference type="ARBA" id="ARBA00023034"/>
    </source>
</evidence>
<dbReference type="OrthoDB" id="44015at2759"/>
<evidence type="ECO:0000256" key="9">
    <source>
        <dbReference type="SAM" id="MobiDB-lite"/>
    </source>
</evidence>
<feature type="region of interest" description="Disordered" evidence="9">
    <location>
        <begin position="190"/>
        <end position="216"/>
    </location>
</feature>
<name>A0A7J7DTI5_TRIWF</name>
<dbReference type="GO" id="GO:0005905">
    <property type="term" value="C:clathrin-coated pit"/>
    <property type="evidence" value="ECO:0007669"/>
    <property type="project" value="UniProtKB-SubCell"/>
</dbReference>
<evidence type="ECO:0000256" key="2">
    <source>
        <dbReference type="ARBA" id="ARBA00004555"/>
    </source>
</evidence>
<dbReference type="GO" id="GO:0005546">
    <property type="term" value="F:phosphatidylinositol-4,5-bisphosphate binding"/>
    <property type="evidence" value="ECO:0007669"/>
    <property type="project" value="TreeGrafter"/>
</dbReference>
<dbReference type="InterPro" id="IPR013809">
    <property type="entry name" value="ENTH"/>
</dbReference>
<keyword evidence="6" id="KW-0472">Membrane</keyword>
<evidence type="ECO:0000256" key="1">
    <source>
        <dbReference type="ARBA" id="ARBA00004132"/>
    </source>
</evidence>
<comment type="caution">
    <text evidence="11">The sequence shown here is derived from an EMBL/GenBank/DDBJ whole genome shotgun (WGS) entry which is preliminary data.</text>
</comment>
<dbReference type="GO" id="GO:0030136">
    <property type="term" value="C:clathrin-coated vesicle"/>
    <property type="evidence" value="ECO:0007669"/>
    <property type="project" value="UniProtKB-SubCell"/>
</dbReference>
<evidence type="ECO:0000256" key="7">
    <source>
        <dbReference type="ARBA" id="ARBA00023176"/>
    </source>
</evidence>
<dbReference type="SUPFAM" id="SSF48464">
    <property type="entry name" value="ENTH/VHS domain"/>
    <property type="match status" value="1"/>
</dbReference>
<dbReference type="GO" id="GO:0032050">
    <property type="term" value="F:clathrin heavy chain binding"/>
    <property type="evidence" value="ECO:0007669"/>
    <property type="project" value="TreeGrafter"/>
</dbReference>
<proteinExistence type="predicted"/>
<dbReference type="PANTHER" id="PTHR22951:SF62">
    <property type="entry name" value="ASSEMBLY PLANT-LIKE PROTEIN, PUTATIVE-RELATED"/>
    <property type="match status" value="1"/>
</dbReference>
<dbReference type="GO" id="GO:0005794">
    <property type="term" value="C:Golgi apparatus"/>
    <property type="evidence" value="ECO:0007669"/>
    <property type="project" value="UniProtKB-SubCell"/>
</dbReference>
<dbReference type="Proteomes" id="UP000593562">
    <property type="component" value="Unassembled WGS sequence"/>
</dbReference>
<reference evidence="11 12" key="1">
    <citation type="journal article" date="2020" name="Nat. Commun.">
        <title>Genome of Tripterygium wilfordii and identification of cytochrome P450 involved in triptolide biosynthesis.</title>
        <authorList>
            <person name="Tu L."/>
            <person name="Su P."/>
            <person name="Zhang Z."/>
            <person name="Gao L."/>
            <person name="Wang J."/>
            <person name="Hu T."/>
            <person name="Zhou J."/>
            <person name="Zhang Y."/>
            <person name="Zhao Y."/>
            <person name="Liu Y."/>
            <person name="Song Y."/>
            <person name="Tong Y."/>
            <person name="Lu Y."/>
            <person name="Yang J."/>
            <person name="Xu C."/>
            <person name="Jia M."/>
            <person name="Peters R.J."/>
            <person name="Huang L."/>
            <person name="Gao W."/>
        </authorList>
    </citation>
    <scope>NUCLEOTIDE SEQUENCE [LARGE SCALE GENOMIC DNA]</scope>
    <source>
        <strain evidence="12">cv. XIE 37</strain>
        <tissue evidence="11">Leaf</tissue>
    </source>
</reference>
<dbReference type="InterPro" id="IPR045192">
    <property type="entry name" value="AP180-like"/>
</dbReference>
<dbReference type="PANTHER" id="PTHR22951">
    <property type="entry name" value="CLATHRIN ASSEMBLY PROTEIN"/>
    <property type="match status" value="1"/>
</dbReference>
<organism evidence="11 12">
    <name type="scientific">Tripterygium wilfordii</name>
    <name type="common">Thunder God vine</name>
    <dbReference type="NCBI Taxonomy" id="458696"/>
    <lineage>
        <taxon>Eukaryota</taxon>
        <taxon>Viridiplantae</taxon>
        <taxon>Streptophyta</taxon>
        <taxon>Embryophyta</taxon>
        <taxon>Tracheophyta</taxon>
        <taxon>Spermatophyta</taxon>
        <taxon>Magnoliopsida</taxon>
        <taxon>eudicotyledons</taxon>
        <taxon>Gunneridae</taxon>
        <taxon>Pentapetalae</taxon>
        <taxon>rosids</taxon>
        <taxon>fabids</taxon>
        <taxon>Celastrales</taxon>
        <taxon>Celastraceae</taxon>
        <taxon>Tripterygium</taxon>
    </lineage>
</organism>
<sequence>MASSTLRKAIGAVKDQTSIGIAKVAGTTAPHIEVLVVKATSHDEEPADEKYFREIVNVTLYSREFVSVCMGTLSKRLSKTRDWVVALKALMLVHRLLVDGHRKFEEEIVYATRRGMRILNISGFRDEAHSNSWDHAGFVKCYAMYLDEKVELVLFERKFKDKEERVDDKLDGVGPYRRDEGGFRDDYEYETRRRSSSYGDVNESIGREQKKESTPIKEMKPERVLGKLGQSLRILDKVLACRPTGMAKDSRLVSVALYHVVKESFGLYVEICELLGVLLDMFTELEYENCLRGFDMYVMAAKLIDNLIVLYDWCKDMGIARSSEFPEVKRVTVQLLGTLEGFLKEMLSGGKKSPERIQNEKAPVKEEQQINMNEVKALPAPENHAPIRTTSPPEPQQPKPQPQLVVVTEDLVNLKDDVSADEQGNKFALALFSGQPAANANGAWETFPSNGEPELTSAWQTPAAETGKADWELALAESASNLSKQKATMGGGFDPLLLNGMYDQGAVRQHVSNAQLSGGSSSSVALPGLGKNGTTQVLALPAPDGSFQPVGNQDPFAASLLVPPPSYVQMAEMERKQQLLVQEQLIWQQHGTKGMQGQVGYYNHGMVHPGGYYHTHY</sequence>
<dbReference type="AlphaFoldDB" id="A0A7J7DTI5"/>
<keyword evidence="4" id="KW-0254">Endocytosis</keyword>
<feature type="domain" description="ENTH" evidence="10">
    <location>
        <begin position="24"/>
        <end position="160"/>
    </location>
</feature>
<dbReference type="InterPro" id="IPR014712">
    <property type="entry name" value="ANTH_dom_sf"/>
</dbReference>
<evidence type="ECO:0000256" key="3">
    <source>
        <dbReference type="ARBA" id="ARBA00004600"/>
    </source>
</evidence>
<keyword evidence="12" id="KW-1185">Reference proteome</keyword>
<dbReference type="Gene3D" id="1.20.58.150">
    <property type="entry name" value="ANTH domain"/>
    <property type="match status" value="1"/>
</dbReference>
<dbReference type="GO" id="GO:0000149">
    <property type="term" value="F:SNARE binding"/>
    <property type="evidence" value="ECO:0007669"/>
    <property type="project" value="TreeGrafter"/>
</dbReference>
<dbReference type="InterPro" id="IPR011417">
    <property type="entry name" value="ANTH_dom"/>
</dbReference>
<dbReference type="Pfam" id="PF07651">
    <property type="entry name" value="ANTH"/>
    <property type="match status" value="1"/>
</dbReference>
<dbReference type="FunFam" id="1.25.40.90:FF:000019">
    <property type="entry name" value="Clathrin coat assembly protein"/>
    <property type="match status" value="1"/>
</dbReference>
<dbReference type="FunFam" id="1.20.58.150:FF:000005">
    <property type="entry name" value="putative clathrin assembly protein At2g25430"/>
    <property type="match status" value="1"/>
</dbReference>
<dbReference type="CDD" id="cd16987">
    <property type="entry name" value="ANTH_N_AP180_plant"/>
    <property type="match status" value="1"/>
</dbReference>
<evidence type="ECO:0000256" key="8">
    <source>
        <dbReference type="ARBA" id="ARBA00023329"/>
    </source>
</evidence>
<dbReference type="SMART" id="SM00273">
    <property type="entry name" value="ENTH"/>
    <property type="match status" value="1"/>
</dbReference>
<dbReference type="InterPro" id="IPR008942">
    <property type="entry name" value="ENTH_VHS"/>
</dbReference>
<evidence type="ECO:0000256" key="4">
    <source>
        <dbReference type="ARBA" id="ARBA00022583"/>
    </source>
</evidence>